<sequence>MKRLLVMLLPVLLLIGCGKDEQTEPDKEVSGGMENQEVVLSIDAIQEPEQIKFNMSLKNQSERAIEFQFSTGQKFELVVYDSEHKERYRYSKDKMFTQAFQNLTLESGETYDFSDVWKEVPEPGTYEVKVTFKGRSENLKQVQAVQQFEVK</sequence>
<dbReference type="PATRIC" id="fig|1423.173.peg.929"/>
<gene>
    <name evidence="3" type="ORF">B4122_0644</name>
    <name evidence="2" type="ORF">SC09_Contig19orf00394</name>
</gene>
<reference evidence="2 4" key="1">
    <citation type="submission" date="2014-12" db="EMBL/GenBank/DDBJ databases">
        <title>Comparative genome analysis of Bacillus coagulans HM-08, Clostridium butyricum HM-68, Bacillus subtilis HM-66 and Bacillus licheniformis BL-09.</title>
        <authorList>
            <person name="Zhang H."/>
        </authorList>
    </citation>
    <scope>NUCLEOTIDE SEQUENCE [LARGE SCALE GENOMIC DNA]</scope>
    <source>
        <strain evidence="2 4">HM-66</strain>
    </source>
</reference>
<dbReference type="PROSITE" id="PS51257">
    <property type="entry name" value="PROKAR_LIPOPROTEIN"/>
    <property type="match status" value="1"/>
</dbReference>
<proteinExistence type="predicted"/>
<evidence type="ECO:0000313" key="3">
    <source>
        <dbReference type="EMBL" id="KZD94887.1"/>
    </source>
</evidence>
<protein>
    <submittedName>
        <fullName evidence="3">Intracellular proteinase inhibitor BsuPI</fullName>
    </submittedName>
</protein>
<reference evidence="3 5" key="2">
    <citation type="submission" date="2015-09" db="EMBL/GenBank/DDBJ databases">
        <title>Spore heat resistance.</title>
        <authorList>
            <person name="Boekhorst J."/>
            <person name="Berendsen E.M."/>
            <person name="Wells-Bennik M.H."/>
            <person name="Kuipers O.P."/>
        </authorList>
    </citation>
    <scope>NUCLEOTIDE SEQUENCE [LARGE SCALE GENOMIC DNA]</scope>
    <source>
        <strain evidence="3 5">B4122</strain>
    </source>
</reference>
<dbReference type="RefSeq" id="WP_041345496.1">
    <property type="nucleotide sequence ID" value="NZ_CP097498.1"/>
</dbReference>
<dbReference type="STRING" id="483913.AN935_05765"/>
<comment type="caution">
    <text evidence="2">The sequence shown here is derived from an EMBL/GenBank/DDBJ whole genome shotgun (WGS) entry which is preliminary data.</text>
</comment>
<name>A0A0C3FJV7_BACIU</name>
<dbReference type="EMBL" id="JXBC01000002">
    <property type="protein sequence ID" value="KIU12047.1"/>
    <property type="molecule type" value="Genomic_DNA"/>
</dbReference>
<feature type="domain" description="Intracellular proteinase inhibitor BsuPI" evidence="1">
    <location>
        <begin position="40"/>
        <end position="136"/>
    </location>
</feature>
<dbReference type="InterPro" id="IPR020481">
    <property type="entry name" value="Intracell_prot_inh_BsuPI"/>
</dbReference>
<dbReference type="Gene3D" id="2.60.40.2360">
    <property type="entry name" value="Intracellular proteinase inhibitor BsuPI"/>
    <property type="match status" value="1"/>
</dbReference>
<evidence type="ECO:0000313" key="4">
    <source>
        <dbReference type="Proteomes" id="UP000032247"/>
    </source>
</evidence>
<dbReference type="AlphaFoldDB" id="A0A0C3FJV7"/>
<dbReference type="Proteomes" id="UP000076442">
    <property type="component" value="Unassembled WGS sequence"/>
</dbReference>
<dbReference type="Proteomes" id="UP000032247">
    <property type="component" value="Unassembled WGS sequence"/>
</dbReference>
<accession>A0A0C3FJV7</accession>
<dbReference type="EMBL" id="LJZV01000002">
    <property type="protein sequence ID" value="KZD94887.1"/>
    <property type="molecule type" value="Genomic_DNA"/>
</dbReference>
<organism evidence="2 4">
    <name type="scientific">Bacillus subtilis</name>
    <dbReference type="NCBI Taxonomy" id="1423"/>
    <lineage>
        <taxon>Bacteria</taxon>
        <taxon>Bacillati</taxon>
        <taxon>Bacillota</taxon>
        <taxon>Bacilli</taxon>
        <taxon>Bacillales</taxon>
        <taxon>Bacillaceae</taxon>
        <taxon>Bacillus</taxon>
    </lineage>
</organism>
<evidence type="ECO:0000313" key="5">
    <source>
        <dbReference type="Proteomes" id="UP000076442"/>
    </source>
</evidence>
<dbReference type="Pfam" id="PF12690">
    <property type="entry name" value="BsuPI"/>
    <property type="match status" value="1"/>
</dbReference>
<dbReference type="InterPro" id="IPR038144">
    <property type="entry name" value="IPI"/>
</dbReference>
<evidence type="ECO:0000313" key="2">
    <source>
        <dbReference type="EMBL" id="KIU12047.1"/>
    </source>
</evidence>
<evidence type="ECO:0000259" key="1">
    <source>
        <dbReference type="Pfam" id="PF12690"/>
    </source>
</evidence>